<evidence type="ECO:0000313" key="2">
    <source>
        <dbReference type="Proteomes" id="UP000299102"/>
    </source>
</evidence>
<organism evidence="1 2">
    <name type="scientific">Eumeta variegata</name>
    <name type="common">Bagworm moth</name>
    <name type="synonym">Eumeta japonica</name>
    <dbReference type="NCBI Taxonomy" id="151549"/>
    <lineage>
        <taxon>Eukaryota</taxon>
        <taxon>Metazoa</taxon>
        <taxon>Ecdysozoa</taxon>
        <taxon>Arthropoda</taxon>
        <taxon>Hexapoda</taxon>
        <taxon>Insecta</taxon>
        <taxon>Pterygota</taxon>
        <taxon>Neoptera</taxon>
        <taxon>Endopterygota</taxon>
        <taxon>Lepidoptera</taxon>
        <taxon>Glossata</taxon>
        <taxon>Ditrysia</taxon>
        <taxon>Tineoidea</taxon>
        <taxon>Psychidae</taxon>
        <taxon>Oiketicinae</taxon>
        <taxon>Eumeta</taxon>
    </lineage>
</organism>
<reference evidence="1 2" key="1">
    <citation type="journal article" date="2019" name="Commun. Biol.">
        <title>The bagworm genome reveals a unique fibroin gene that provides high tensile strength.</title>
        <authorList>
            <person name="Kono N."/>
            <person name="Nakamura H."/>
            <person name="Ohtoshi R."/>
            <person name="Tomita M."/>
            <person name="Numata K."/>
            <person name="Arakawa K."/>
        </authorList>
    </citation>
    <scope>NUCLEOTIDE SEQUENCE [LARGE SCALE GENOMIC DNA]</scope>
</reference>
<dbReference type="Proteomes" id="UP000299102">
    <property type="component" value="Unassembled WGS sequence"/>
</dbReference>
<name>A0A4C1UC55_EUMVA</name>
<accession>A0A4C1UC55</accession>
<protein>
    <submittedName>
        <fullName evidence="1">Uncharacterized protein</fullName>
    </submittedName>
</protein>
<gene>
    <name evidence="1" type="ORF">EVAR_10122_1</name>
</gene>
<evidence type="ECO:0000313" key="1">
    <source>
        <dbReference type="EMBL" id="GBP24021.1"/>
    </source>
</evidence>
<dbReference type="AlphaFoldDB" id="A0A4C1UC55"/>
<comment type="caution">
    <text evidence="1">The sequence shown here is derived from an EMBL/GenBank/DDBJ whole genome shotgun (WGS) entry which is preliminary data.</text>
</comment>
<keyword evidence="2" id="KW-1185">Reference proteome</keyword>
<sequence>MSEPTRASIVIRRLVAVKCGQLDCSTKMGQLDRKDTTPSKKNNREIAALTVAFGPLVSKNSEGTKWVDRGRRPFIILLSSSSPPLPHISITSLPPPIATLTIPSLYSVSLPSPSVPFFLHQIFYSYPRDRLHTVPLDDRGPERLDTWDETSEG</sequence>
<dbReference type="EMBL" id="BGZK01000156">
    <property type="protein sequence ID" value="GBP24021.1"/>
    <property type="molecule type" value="Genomic_DNA"/>
</dbReference>
<proteinExistence type="predicted"/>